<dbReference type="SMART" id="SM00382">
    <property type="entry name" value="AAA"/>
    <property type="match status" value="1"/>
</dbReference>
<gene>
    <name evidence="5" type="ORF">HCN51_42450</name>
</gene>
<keyword evidence="6" id="KW-1185">Reference proteome</keyword>
<protein>
    <submittedName>
        <fullName evidence="5">ABC transporter ATP-binding protein</fullName>
    </submittedName>
</protein>
<reference evidence="5 6" key="1">
    <citation type="submission" date="2020-03" db="EMBL/GenBank/DDBJ databases">
        <title>WGS of actinomycetes isolated from Thailand.</title>
        <authorList>
            <person name="Thawai C."/>
        </authorList>
    </citation>
    <scope>NUCLEOTIDE SEQUENCE [LARGE SCALE GENOMIC DNA]</scope>
    <source>
        <strain evidence="5 6">FMUSA5-5</strain>
    </source>
</reference>
<dbReference type="Proteomes" id="UP000696294">
    <property type="component" value="Unassembled WGS sequence"/>
</dbReference>
<dbReference type="SUPFAM" id="SSF52540">
    <property type="entry name" value="P-loop containing nucleoside triphosphate hydrolases"/>
    <property type="match status" value="1"/>
</dbReference>
<accession>A0ABX1BE51</accession>
<evidence type="ECO:0000313" key="6">
    <source>
        <dbReference type="Proteomes" id="UP000696294"/>
    </source>
</evidence>
<dbReference type="InterPro" id="IPR015854">
    <property type="entry name" value="ABC_transpr_LolD-like"/>
</dbReference>
<dbReference type="PANTHER" id="PTHR24220:SF685">
    <property type="entry name" value="ABC TRANSPORTER RELATED"/>
    <property type="match status" value="1"/>
</dbReference>
<dbReference type="PROSITE" id="PS50893">
    <property type="entry name" value="ABC_TRANSPORTER_2"/>
    <property type="match status" value="1"/>
</dbReference>
<comment type="caution">
    <text evidence="5">The sequence shown here is derived from an EMBL/GenBank/DDBJ whole genome shotgun (WGS) entry which is preliminary data.</text>
</comment>
<dbReference type="PROSITE" id="PS00211">
    <property type="entry name" value="ABC_TRANSPORTER_1"/>
    <property type="match status" value="1"/>
</dbReference>
<dbReference type="GO" id="GO:0005524">
    <property type="term" value="F:ATP binding"/>
    <property type="evidence" value="ECO:0007669"/>
    <property type="project" value="UniProtKB-KW"/>
</dbReference>
<proteinExistence type="predicted"/>
<dbReference type="Gene3D" id="3.40.50.300">
    <property type="entry name" value="P-loop containing nucleotide triphosphate hydrolases"/>
    <property type="match status" value="1"/>
</dbReference>
<dbReference type="EMBL" id="JAATEP010000044">
    <property type="protein sequence ID" value="NJP96025.1"/>
    <property type="molecule type" value="Genomic_DNA"/>
</dbReference>
<keyword evidence="3 5" id="KW-0067">ATP-binding</keyword>
<evidence type="ECO:0000313" key="5">
    <source>
        <dbReference type="EMBL" id="NJP96025.1"/>
    </source>
</evidence>
<dbReference type="CDD" id="cd03255">
    <property type="entry name" value="ABC_MJ0796_LolCDE_FtsE"/>
    <property type="match status" value="1"/>
</dbReference>
<evidence type="ECO:0000256" key="2">
    <source>
        <dbReference type="ARBA" id="ARBA00022741"/>
    </source>
</evidence>
<keyword evidence="2" id="KW-0547">Nucleotide-binding</keyword>
<evidence type="ECO:0000259" key="4">
    <source>
        <dbReference type="PROSITE" id="PS50893"/>
    </source>
</evidence>
<sequence length="241" mass="26013">MDEHAVVLEDVSRTYGRGAAKVAALRQVSVTLPRGGFTAVMGPSGSGKSTLLQCAAGLERPDSGTVRVAGQDITGLGERELAVLRRDRVGVIFQAFNLVPSLTAWQNVVLPSRLARRRPDPSRVRELLARVGLAGRERHRPAQLSGGQQQRVAIARALLGRPQVLFADEPTGALDRASGHEVLTLLREAADDFGQTVVMVTHDPQAAARADRVLMLSDGRIVEVLERPSAERIGAWLGERR</sequence>
<evidence type="ECO:0000256" key="3">
    <source>
        <dbReference type="ARBA" id="ARBA00022840"/>
    </source>
</evidence>
<dbReference type="InterPro" id="IPR017871">
    <property type="entry name" value="ABC_transporter-like_CS"/>
</dbReference>
<dbReference type="RefSeq" id="WP_168017658.1">
    <property type="nucleotide sequence ID" value="NZ_JAATEP010000044.1"/>
</dbReference>
<dbReference type="Pfam" id="PF00005">
    <property type="entry name" value="ABC_tran"/>
    <property type="match status" value="1"/>
</dbReference>
<feature type="domain" description="ABC transporter" evidence="4">
    <location>
        <begin position="6"/>
        <end position="237"/>
    </location>
</feature>
<dbReference type="InterPro" id="IPR003593">
    <property type="entry name" value="AAA+_ATPase"/>
</dbReference>
<name>A0ABX1BE51_9ACTN</name>
<dbReference type="InterPro" id="IPR003439">
    <property type="entry name" value="ABC_transporter-like_ATP-bd"/>
</dbReference>
<dbReference type="InterPro" id="IPR017911">
    <property type="entry name" value="MacB-like_ATP-bd"/>
</dbReference>
<keyword evidence="1" id="KW-0813">Transport</keyword>
<dbReference type="PANTHER" id="PTHR24220">
    <property type="entry name" value="IMPORT ATP-BINDING PROTEIN"/>
    <property type="match status" value="1"/>
</dbReference>
<dbReference type="InterPro" id="IPR027417">
    <property type="entry name" value="P-loop_NTPase"/>
</dbReference>
<evidence type="ECO:0000256" key="1">
    <source>
        <dbReference type="ARBA" id="ARBA00022448"/>
    </source>
</evidence>
<organism evidence="5 6">
    <name type="scientific">Nonomuraea composti</name>
    <dbReference type="NCBI Taxonomy" id="2720023"/>
    <lineage>
        <taxon>Bacteria</taxon>
        <taxon>Bacillati</taxon>
        <taxon>Actinomycetota</taxon>
        <taxon>Actinomycetes</taxon>
        <taxon>Streptosporangiales</taxon>
        <taxon>Streptosporangiaceae</taxon>
        <taxon>Nonomuraea</taxon>
    </lineage>
</organism>